<name>A0A4U5MMU3_STECR</name>
<feature type="compositionally biased region" description="Low complexity" evidence="1">
    <location>
        <begin position="25"/>
        <end position="35"/>
    </location>
</feature>
<sequence length="68" mass="7749">MALFQDAYHAPGMPKIIKLQTARYKSPSCPSAPAKPVIPRNKKPQISLPRNINHAKHEKTENRKRNAY</sequence>
<evidence type="ECO:0000313" key="3">
    <source>
        <dbReference type="Proteomes" id="UP000298663"/>
    </source>
</evidence>
<accession>A0A4U5MMU3</accession>
<reference evidence="2 3" key="1">
    <citation type="journal article" date="2015" name="Genome Biol.">
        <title>Comparative genomics of Steinernema reveals deeply conserved gene regulatory networks.</title>
        <authorList>
            <person name="Dillman A.R."/>
            <person name="Macchietto M."/>
            <person name="Porter C.F."/>
            <person name="Rogers A."/>
            <person name="Williams B."/>
            <person name="Antoshechkin I."/>
            <person name="Lee M.M."/>
            <person name="Goodwin Z."/>
            <person name="Lu X."/>
            <person name="Lewis E.E."/>
            <person name="Goodrich-Blair H."/>
            <person name="Stock S.P."/>
            <person name="Adams B.J."/>
            <person name="Sternberg P.W."/>
            <person name="Mortazavi A."/>
        </authorList>
    </citation>
    <scope>NUCLEOTIDE SEQUENCE [LARGE SCALE GENOMIC DNA]</scope>
    <source>
        <strain evidence="2 3">ALL</strain>
    </source>
</reference>
<protein>
    <submittedName>
        <fullName evidence="2">Uncharacterized protein</fullName>
    </submittedName>
</protein>
<organism evidence="2 3">
    <name type="scientific">Steinernema carpocapsae</name>
    <name type="common">Entomopathogenic nematode</name>
    <dbReference type="NCBI Taxonomy" id="34508"/>
    <lineage>
        <taxon>Eukaryota</taxon>
        <taxon>Metazoa</taxon>
        <taxon>Ecdysozoa</taxon>
        <taxon>Nematoda</taxon>
        <taxon>Chromadorea</taxon>
        <taxon>Rhabditida</taxon>
        <taxon>Tylenchina</taxon>
        <taxon>Panagrolaimomorpha</taxon>
        <taxon>Strongyloidoidea</taxon>
        <taxon>Steinernematidae</taxon>
        <taxon>Steinernema</taxon>
    </lineage>
</organism>
<dbReference type="Proteomes" id="UP000298663">
    <property type="component" value="Unassembled WGS sequence"/>
</dbReference>
<keyword evidence="3" id="KW-1185">Reference proteome</keyword>
<feature type="region of interest" description="Disordered" evidence="1">
    <location>
        <begin position="25"/>
        <end position="68"/>
    </location>
</feature>
<comment type="caution">
    <text evidence="2">The sequence shown here is derived from an EMBL/GenBank/DDBJ whole genome shotgun (WGS) entry which is preliminary data.</text>
</comment>
<reference evidence="2 3" key="2">
    <citation type="journal article" date="2019" name="G3 (Bethesda)">
        <title>Hybrid Assembly of the Genome of the Entomopathogenic Nematode Steinernema carpocapsae Identifies the X-Chromosome.</title>
        <authorList>
            <person name="Serra L."/>
            <person name="Macchietto M."/>
            <person name="Macias-Munoz A."/>
            <person name="McGill C.J."/>
            <person name="Rodriguez I.M."/>
            <person name="Rodriguez B."/>
            <person name="Murad R."/>
            <person name="Mortazavi A."/>
        </authorList>
    </citation>
    <scope>NUCLEOTIDE SEQUENCE [LARGE SCALE GENOMIC DNA]</scope>
    <source>
        <strain evidence="2 3">ALL</strain>
    </source>
</reference>
<feature type="compositionally biased region" description="Basic and acidic residues" evidence="1">
    <location>
        <begin position="58"/>
        <end position="68"/>
    </location>
</feature>
<dbReference type="EMBL" id="AZBU02000007">
    <property type="protein sequence ID" value="TKR70692.1"/>
    <property type="molecule type" value="Genomic_DNA"/>
</dbReference>
<gene>
    <name evidence="2" type="ORF">L596_022681</name>
</gene>
<dbReference type="AlphaFoldDB" id="A0A4U5MMU3"/>
<evidence type="ECO:0000313" key="2">
    <source>
        <dbReference type="EMBL" id="TKR70692.1"/>
    </source>
</evidence>
<evidence type="ECO:0000256" key="1">
    <source>
        <dbReference type="SAM" id="MobiDB-lite"/>
    </source>
</evidence>
<proteinExistence type="predicted"/>